<dbReference type="AlphaFoldDB" id="A0A7Z2ZKK5"/>
<dbReference type="PANTHER" id="PTHR30204">
    <property type="entry name" value="REDOX-CYCLING DRUG-SENSING TRANSCRIPTIONAL ACTIVATOR SOXR"/>
    <property type="match status" value="1"/>
</dbReference>
<dbReference type="Proteomes" id="UP000502248">
    <property type="component" value="Chromosome"/>
</dbReference>
<dbReference type="Gene3D" id="1.10.1660.10">
    <property type="match status" value="1"/>
</dbReference>
<dbReference type="Pfam" id="PF13411">
    <property type="entry name" value="MerR_1"/>
    <property type="match status" value="1"/>
</dbReference>
<dbReference type="GO" id="GO:0003700">
    <property type="term" value="F:DNA-binding transcription factor activity"/>
    <property type="evidence" value="ECO:0007669"/>
    <property type="project" value="InterPro"/>
</dbReference>
<dbReference type="PANTHER" id="PTHR30204:SF67">
    <property type="entry name" value="HTH-TYPE TRANSCRIPTIONAL REGULATOR MLRA-RELATED"/>
    <property type="match status" value="1"/>
</dbReference>
<evidence type="ECO:0000313" key="7">
    <source>
        <dbReference type="Proteomes" id="UP000502248"/>
    </source>
</evidence>
<sequence length="297" mass="34395">MYSIKKVSELLGIPVVTIRAWENRYGIITPNRSEGGHRSFSEEDISKLRYLKKQMEENGVKISEAVHMLQQETSLVNVEKNTISNPGNTYDKMIEELYDDLIAYNTSQANETIDLAFSMYEFENVFHYILVPVLHRIGSDWESGLLNVTQEHFASQIILHRFSQLFRILPIDQRLPKVLAFCPEDEHHQIGLMHFTLFLKKKGHDVIYLGPNTPVIGLSSIIKMKNISIITISVTASKHIETVYQWIESTIREYPTLRIVLGGSAFEQHHAPLQLPNVHYPDHKRWDDWYESVFLTT</sequence>
<evidence type="ECO:0000256" key="1">
    <source>
        <dbReference type="ARBA" id="ARBA00023015"/>
    </source>
</evidence>
<dbReference type="SMART" id="SM00422">
    <property type="entry name" value="HTH_MERR"/>
    <property type="match status" value="1"/>
</dbReference>
<dbReference type="GO" id="GO:0046872">
    <property type="term" value="F:metal ion binding"/>
    <property type="evidence" value="ECO:0007669"/>
    <property type="project" value="InterPro"/>
</dbReference>
<dbReference type="InterPro" id="IPR000551">
    <property type="entry name" value="MerR-type_HTH_dom"/>
</dbReference>
<feature type="domain" description="B12-binding" evidence="5">
    <location>
        <begin position="175"/>
        <end position="297"/>
    </location>
</feature>
<dbReference type="Gene3D" id="1.10.1240.10">
    <property type="entry name" value="Methionine synthase domain"/>
    <property type="match status" value="1"/>
</dbReference>
<proteinExistence type="predicted"/>
<dbReference type="SUPFAM" id="SSF52242">
    <property type="entry name" value="Cobalamin (vitamin B12)-binding domain"/>
    <property type="match status" value="1"/>
</dbReference>
<dbReference type="InterPro" id="IPR006158">
    <property type="entry name" value="Cobalamin-bd"/>
</dbReference>
<gene>
    <name evidence="6" type="ORF">HH215_02775</name>
</gene>
<evidence type="ECO:0000259" key="4">
    <source>
        <dbReference type="PROSITE" id="PS50937"/>
    </source>
</evidence>
<dbReference type="SUPFAM" id="SSF46955">
    <property type="entry name" value="Putative DNA-binding domain"/>
    <property type="match status" value="1"/>
</dbReference>
<dbReference type="EMBL" id="CP051680">
    <property type="protein sequence ID" value="QJD82207.1"/>
    <property type="molecule type" value="Genomic_DNA"/>
</dbReference>
<keyword evidence="3" id="KW-0804">Transcription</keyword>
<keyword evidence="1" id="KW-0805">Transcription regulation</keyword>
<evidence type="ECO:0000256" key="2">
    <source>
        <dbReference type="ARBA" id="ARBA00023125"/>
    </source>
</evidence>
<dbReference type="InterPro" id="IPR036594">
    <property type="entry name" value="Meth_synthase_dom"/>
</dbReference>
<dbReference type="GO" id="GO:0031419">
    <property type="term" value="F:cobalamin binding"/>
    <property type="evidence" value="ECO:0007669"/>
    <property type="project" value="InterPro"/>
</dbReference>
<evidence type="ECO:0000256" key="3">
    <source>
        <dbReference type="ARBA" id="ARBA00023163"/>
    </source>
</evidence>
<dbReference type="Gene3D" id="3.40.50.280">
    <property type="entry name" value="Cobalamin-binding domain"/>
    <property type="match status" value="1"/>
</dbReference>
<evidence type="ECO:0000313" key="6">
    <source>
        <dbReference type="EMBL" id="QJD82207.1"/>
    </source>
</evidence>
<dbReference type="PROSITE" id="PS51332">
    <property type="entry name" value="B12_BINDING"/>
    <property type="match status" value="1"/>
</dbReference>
<reference evidence="6 7" key="1">
    <citation type="submission" date="2020-04" db="EMBL/GenBank/DDBJ databases">
        <title>Genome sequencing of novel species.</title>
        <authorList>
            <person name="Heo J."/>
            <person name="Kim S.-J."/>
            <person name="Kim J.-S."/>
            <person name="Hong S.-B."/>
            <person name="Kwon S.-W."/>
        </authorList>
    </citation>
    <scope>NUCLEOTIDE SEQUENCE [LARGE SCALE GENOMIC DNA]</scope>
    <source>
        <strain evidence="6 7">MFER-1</strain>
    </source>
</reference>
<accession>A0A7Z2ZKK5</accession>
<keyword evidence="2" id="KW-0238">DNA-binding</keyword>
<dbReference type="InterPro" id="IPR009061">
    <property type="entry name" value="DNA-bd_dom_put_sf"/>
</dbReference>
<dbReference type="GO" id="GO:0003677">
    <property type="term" value="F:DNA binding"/>
    <property type="evidence" value="ECO:0007669"/>
    <property type="project" value="UniProtKB-KW"/>
</dbReference>
<dbReference type="InterPro" id="IPR036724">
    <property type="entry name" value="Cobalamin-bd_sf"/>
</dbReference>
<dbReference type="Pfam" id="PF02607">
    <property type="entry name" value="B12-binding_2"/>
    <property type="match status" value="1"/>
</dbReference>
<dbReference type="PROSITE" id="PS50937">
    <property type="entry name" value="HTH_MERR_2"/>
    <property type="match status" value="1"/>
</dbReference>
<feature type="domain" description="HTH merR-type" evidence="4">
    <location>
        <begin position="1"/>
        <end position="71"/>
    </location>
</feature>
<organism evidence="6 7">
    <name type="scientific">Cohnella herbarum</name>
    <dbReference type="NCBI Taxonomy" id="2728023"/>
    <lineage>
        <taxon>Bacteria</taxon>
        <taxon>Bacillati</taxon>
        <taxon>Bacillota</taxon>
        <taxon>Bacilli</taxon>
        <taxon>Bacillales</taxon>
        <taxon>Paenibacillaceae</taxon>
        <taxon>Cohnella</taxon>
    </lineage>
</organism>
<protein>
    <submittedName>
        <fullName evidence="6">MerR family transcriptional regulator</fullName>
    </submittedName>
</protein>
<dbReference type="KEGG" id="cheb:HH215_02775"/>
<name>A0A7Z2ZKK5_9BACL</name>
<dbReference type="RefSeq" id="WP_169278509.1">
    <property type="nucleotide sequence ID" value="NZ_CP051680.1"/>
</dbReference>
<evidence type="ECO:0000259" key="5">
    <source>
        <dbReference type="PROSITE" id="PS51332"/>
    </source>
</evidence>
<dbReference type="InterPro" id="IPR003759">
    <property type="entry name" value="Cbl-bd_cap"/>
</dbReference>
<dbReference type="CDD" id="cd01104">
    <property type="entry name" value="HTH_MlrA-CarA"/>
    <property type="match status" value="1"/>
</dbReference>
<dbReference type="Pfam" id="PF02310">
    <property type="entry name" value="B12-binding"/>
    <property type="match status" value="1"/>
</dbReference>
<dbReference type="InterPro" id="IPR047057">
    <property type="entry name" value="MerR_fam"/>
</dbReference>
<keyword evidence="7" id="KW-1185">Reference proteome</keyword>